<dbReference type="Proteomes" id="UP000053617">
    <property type="component" value="Unassembled WGS sequence"/>
</dbReference>
<evidence type="ECO:0000256" key="3">
    <source>
        <dbReference type="ARBA" id="ARBA00022679"/>
    </source>
</evidence>
<evidence type="ECO:0000313" key="7">
    <source>
        <dbReference type="EMBL" id="KIX09643.1"/>
    </source>
</evidence>
<protein>
    <recommendedName>
        <fullName evidence="1">catechol O-methyltransferase</fullName>
        <ecNumber evidence="1">2.1.1.6</ecNumber>
    </recommendedName>
</protein>
<accession>A0A0D2HG62</accession>
<reference evidence="7 8" key="1">
    <citation type="submission" date="2015-01" db="EMBL/GenBank/DDBJ databases">
        <title>The Genome Sequence of Rhinocladiella mackenzie CBS 650.93.</title>
        <authorList>
            <consortium name="The Broad Institute Genomics Platform"/>
            <person name="Cuomo C."/>
            <person name="de Hoog S."/>
            <person name="Gorbushina A."/>
            <person name="Stielow B."/>
            <person name="Teixiera M."/>
            <person name="Abouelleil A."/>
            <person name="Chapman S.B."/>
            <person name="Priest M."/>
            <person name="Young S.K."/>
            <person name="Wortman J."/>
            <person name="Nusbaum C."/>
            <person name="Birren B."/>
        </authorList>
    </citation>
    <scope>NUCLEOTIDE SEQUENCE [LARGE SCALE GENOMIC DNA]</scope>
    <source>
        <strain evidence="7 8">CBS 650.93</strain>
    </source>
</reference>
<organism evidence="7 8">
    <name type="scientific">Rhinocladiella mackenziei CBS 650.93</name>
    <dbReference type="NCBI Taxonomy" id="1442369"/>
    <lineage>
        <taxon>Eukaryota</taxon>
        <taxon>Fungi</taxon>
        <taxon>Dikarya</taxon>
        <taxon>Ascomycota</taxon>
        <taxon>Pezizomycotina</taxon>
        <taxon>Eurotiomycetes</taxon>
        <taxon>Chaetothyriomycetidae</taxon>
        <taxon>Chaetothyriales</taxon>
        <taxon>Herpotrichiellaceae</taxon>
        <taxon>Rhinocladiella</taxon>
    </lineage>
</organism>
<gene>
    <name evidence="7" type="ORF">Z518_00724</name>
</gene>
<keyword evidence="8" id="KW-1185">Reference proteome</keyword>
<dbReference type="VEuPathDB" id="FungiDB:Z518_00724"/>
<dbReference type="RefSeq" id="XP_013276779.1">
    <property type="nucleotide sequence ID" value="XM_013421325.1"/>
</dbReference>
<dbReference type="InterPro" id="IPR002935">
    <property type="entry name" value="SAM_O-MeTrfase"/>
</dbReference>
<dbReference type="InterPro" id="IPR029063">
    <property type="entry name" value="SAM-dependent_MTases_sf"/>
</dbReference>
<dbReference type="AlphaFoldDB" id="A0A0D2HG62"/>
<dbReference type="PANTHER" id="PTHR43836">
    <property type="entry name" value="CATECHOL O-METHYLTRANSFERASE 1-RELATED"/>
    <property type="match status" value="1"/>
</dbReference>
<dbReference type="EC" id="2.1.1.6" evidence="1"/>
<dbReference type="SUPFAM" id="SSF53335">
    <property type="entry name" value="S-adenosyl-L-methionine-dependent methyltransferases"/>
    <property type="match status" value="1"/>
</dbReference>
<dbReference type="STRING" id="1442369.A0A0D2HG62"/>
<evidence type="ECO:0000256" key="4">
    <source>
        <dbReference type="ARBA" id="ARBA00022691"/>
    </source>
</evidence>
<keyword evidence="4" id="KW-0949">S-adenosyl-L-methionine</keyword>
<dbReference type="GO" id="GO:0008171">
    <property type="term" value="F:O-methyltransferase activity"/>
    <property type="evidence" value="ECO:0007669"/>
    <property type="project" value="InterPro"/>
</dbReference>
<dbReference type="GeneID" id="25288795"/>
<keyword evidence="2" id="KW-0489">Methyltransferase</keyword>
<evidence type="ECO:0000256" key="2">
    <source>
        <dbReference type="ARBA" id="ARBA00022603"/>
    </source>
</evidence>
<keyword evidence="5" id="KW-0128">Catecholamine metabolism</keyword>
<evidence type="ECO:0000256" key="6">
    <source>
        <dbReference type="ARBA" id="ARBA00023453"/>
    </source>
</evidence>
<evidence type="ECO:0000256" key="1">
    <source>
        <dbReference type="ARBA" id="ARBA00012880"/>
    </source>
</evidence>
<dbReference type="PROSITE" id="PS51682">
    <property type="entry name" value="SAM_OMT_I"/>
    <property type="match status" value="1"/>
</dbReference>
<dbReference type="Pfam" id="PF01596">
    <property type="entry name" value="Methyltransf_3"/>
    <property type="match status" value="1"/>
</dbReference>
<dbReference type="GO" id="GO:0006584">
    <property type="term" value="P:catecholamine metabolic process"/>
    <property type="evidence" value="ECO:0007669"/>
    <property type="project" value="UniProtKB-KW"/>
</dbReference>
<dbReference type="HOGENOM" id="CLU_050461_4_0_1"/>
<dbReference type="EMBL" id="KN847475">
    <property type="protein sequence ID" value="KIX09643.1"/>
    <property type="molecule type" value="Genomic_DNA"/>
</dbReference>
<name>A0A0D2HG62_9EURO</name>
<keyword evidence="3" id="KW-0808">Transferase</keyword>
<evidence type="ECO:0000256" key="5">
    <source>
        <dbReference type="ARBA" id="ARBA00022939"/>
    </source>
</evidence>
<evidence type="ECO:0000313" key="8">
    <source>
        <dbReference type="Proteomes" id="UP000053617"/>
    </source>
</evidence>
<dbReference type="PANTHER" id="PTHR43836:SF2">
    <property type="entry name" value="CATECHOL O-METHYLTRANSFERASE 1-RELATED"/>
    <property type="match status" value="1"/>
</dbReference>
<comment type="similarity">
    <text evidence="6">Belongs to the class I-like SAM-binding methyltransferase superfamily. Cation-dependent O-methyltransferase family.</text>
</comment>
<proteinExistence type="inferred from homology"/>
<dbReference type="Gene3D" id="3.40.50.150">
    <property type="entry name" value="Vaccinia Virus protein VP39"/>
    <property type="match status" value="1"/>
</dbReference>
<dbReference type="OrthoDB" id="186626at2759"/>
<sequence length="247" mass="27520">MATVVKAPDGIPNFHDGTENEIYSQIMQSADKLRGDPDRILRHIQRAADAKGFLIALEPEKVEWLHRYLEPRQPKVIVELGTYIGVSTIGFASLLRKCHGDTHGCKIYSCEYSPDFARIARGLVELAGLQDLVEVLEGAAADSVQKLVEEHPNFKADVLFLDHWKYYYLSDLQLCEDLKMLRKGSLVIADNTDIPGVPEYVEYVRNGGRGGHGTVKYTSETFSTLKNPKPGDAVSNLPVLSIFGLFK</sequence>
<dbReference type="GO" id="GO:0032259">
    <property type="term" value="P:methylation"/>
    <property type="evidence" value="ECO:0007669"/>
    <property type="project" value="UniProtKB-KW"/>
</dbReference>